<comment type="caution">
    <text evidence="2">The sequence shown here is derived from an EMBL/GenBank/DDBJ whole genome shotgun (WGS) entry which is preliminary data.</text>
</comment>
<evidence type="ECO:0000313" key="2">
    <source>
        <dbReference type="EMBL" id="KAK2627703.1"/>
    </source>
</evidence>
<name>A0AAD9T2P5_9HELO</name>
<dbReference type="PROSITE" id="PS51257">
    <property type="entry name" value="PROKAR_LIPOPROTEIN"/>
    <property type="match status" value="1"/>
</dbReference>
<accession>A0AAD9T2P5</accession>
<dbReference type="AlphaFoldDB" id="A0AAD9T2P5"/>
<dbReference type="InterPro" id="IPR015943">
    <property type="entry name" value="WD40/YVTN_repeat-like_dom_sf"/>
</dbReference>
<feature type="chain" id="PRO_5042209916" evidence="1">
    <location>
        <begin position="23"/>
        <end position="391"/>
    </location>
</feature>
<dbReference type="Proteomes" id="UP001285354">
    <property type="component" value="Unassembled WGS sequence"/>
</dbReference>
<evidence type="ECO:0000313" key="3">
    <source>
        <dbReference type="Proteomes" id="UP001285354"/>
    </source>
</evidence>
<organism evidence="2 3">
    <name type="scientific">Diplocarpon rosae</name>
    <dbReference type="NCBI Taxonomy" id="946125"/>
    <lineage>
        <taxon>Eukaryota</taxon>
        <taxon>Fungi</taxon>
        <taxon>Dikarya</taxon>
        <taxon>Ascomycota</taxon>
        <taxon>Pezizomycotina</taxon>
        <taxon>Leotiomycetes</taxon>
        <taxon>Helotiales</taxon>
        <taxon>Drepanopezizaceae</taxon>
        <taxon>Diplocarpon</taxon>
    </lineage>
</organism>
<protein>
    <submittedName>
        <fullName evidence="2">Uncharacterized protein</fullName>
    </submittedName>
</protein>
<proteinExistence type="predicted"/>
<sequence>MRSFGVHAFAVAIACSGGLVVSQRDAVTSLVSRRLTEVLLPAAAETHELARALNTNFVLVSQMDTSEIVKVQLDPITEAPVAFQSFLMGANSKSGLHGVFPSTVYPGLVWLTLQYENKILLVDPGANLSAAPTVVYTIHIPEPGNGPHGVYEIGHRLWTSLKEASIQDGNYYVFSRDISDLQATNPEQNLYPCLKSPIFIQEEPSTKLIYVTQNSNSSIMRIDVSRNETTQLPIPPEFGSSPVGMATAYGPMSGVWFCLAGNADGGSGTFGRIDSAGRMHFFQLKKQDIGTGAGLVHLADASSPDVGPALWLLSTSELSRTSTDTLIRVTFDQNVSVITGEEYISMPTQHSWVHRVVPLNSTVLVSQLHTSTLAQLSYNETVAGQRHRARL</sequence>
<keyword evidence="1" id="KW-0732">Signal</keyword>
<dbReference type="Gene3D" id="2.130.10.10">
    <property type="entry name" value="YVTN repeat-like/Quinoprotein amine dehydrogenase"/>
    <property type="match status" value="1"/>
</dbReference>
<feature type="signal peptide" evidence="1">
    <location>
        <begin position="1"/>
        <end position="22"/>
    </location>
</feature>
<evidence type="ECO:0000256" key="1">
    <source>
        <dbReference type="SAM" id="SignalP"/>
    </source>
</evidence>
<dbReference type="EMBL" id="JAUBYV010000003">
    <property type="protein sequence ID" value="KAK2627703.1"/>
    <property type="molecule type" value="Genomic_DNA"/>
</dbReference>
<dbReference type="SUPFAM" id="SSF63825">
    <property type="entry name" value="YWTD domain"/>
    <property type="match status" value="1"/>
</dbReference>
<reference evidence="2" key="1">
    <citation type="submission" date="2023-06" db="EMBL/GenBank/DDBJ databases">
        <title>Draft genome of Marssonina rosae.</title>
        <authorList>
            <person name="Cheng Q."/>
        </authorList>
    </citation>
    <scope>NUCLEOTIDE SEQUENCE</scope>
    <source>
        <strain evidence="2">R4</strain>
    </source>
</reference>
<gene>
    <name evidence="2" type="ORF">QTJ16_002349</name>
</gene>
<keyword evidence="3" id="KW-1185">Reference proteome</keyword>